<keyword evidence="1" id="KW-1277">Toxin-antitoxin system</keyword>
<keyword evidence="8" id="KW-1185">Reference proteome</keyword>
<organism evidence="7 8">
    <name type="scientific">Methanoregula boonei (strain DSM 21154 / JCM 14090 / 6A8)</name>
    <dbReference type="NCBI Taxonomy" id="456442"/>
    <lineage>
        <taxon>Archaea</taxon>
        <taxon>Methanobacteriati</taxon>
        <taxon>Methanobacteriota</taxon>
        <taxon>Stenosarchaea group</taxon>
        <taxon>Methanomicrobia</taxon>
        <taxon>Methanomicrobiales</taxon>
        <taxon>Methanoregulaceae</taxon>
        <taxon>Methanoregula</taxon>
    </lineage>
</organism>
<keyword evidence="3" id="KW-0255">Endonuclease</keyword>
<protein>
    <recommendedName>
        <fullName evidence="9">YcfA family protein</fullName>
    </recommendedName>
</protein>
<evidence type="ECO:0000256" key="4">
    <source>
        <dbReference type="ARBA" id="ARBA00022801"/>
    </source>
</evidence>
<dbReference type="Gene3D" id="3.30.920.30">
    <property type="entry name" value="Hypothetical protein"/>
    <property type="match status" value="1"/>
</dbReference>
<evidence type="ECO:0000313" key="7">
    <source>
        <dbReference type="EMBL" id="ABS55371.1"/>
    </source>
</evidence>
<evidence type="ECO:0000313" key="8">
    <source>
        <dbReference type="Proteomes" id="UP000002408"/>
    </source>
</evidence>
<dbReference type="eggNOG" id="arCOG03086">
    <property type="taxonomic scope" value="Archaea"/>
</dbReference>
<evidence type="ECO:0000256" key="2">
    <source>
        <dbReference type="ARBA" id="ARBA00022722"/>
    </source>
</evidence>
<accession>A7I6L0</accession>
<keyword evidence="6" id="KW-0346">Stress response</keyword>
<dbReference type="OrthoDB" id="7619at2157"/>
<dbReference type="Proteomes" id="UP000002408">
    <property type="component" value="Chromosome"/>
</dbReference>
<dbReference type="EMBL" id="CP000780">
    <property type="protein sequence ID" value="ABS55371.1"/>
    <property type="molecule type" value="Genomic_DNA"/>
</dbReference>
<keyword evidence="5" id="KW-0694">RNA-binding</keyword>
<reference evidence="8" key="1">
    <citation type="journal article" date="2015" name="Microbiology">
        <title>Genome of Methanoregula boonei 6A8 reveals adaptations to oligotrophic peatland environments.</title>
        <authorList>
            <person name="Braeuer S."/>
            <person name="Cadillo-Quiroz H."/>
            <person name="Kyrpides N."/>
            <person name="Woyke T."/>
            <person name="Goodwin L."/>
            <person name="Detter C."/>
            <person name="Podell S."/>
            <person name="Yavitt J.B."/>
            <person name="Zinder S.H."/>
        </authorList>
    </citation>
    <scope>NUCLEOTIDE SEQUENCE [LARGE SCALE GENOMIC DNA]</scope>
    <source>
        <strain evidence="8">DSM 21154 / JCM 14090 / 6A8</strain>
    </source>
</reference>
<dbReference type="GO" id="GO:0004519">
    <property type="term" value="F:endonuclease activity"/>
    <property type="evidence" value="ECO:0007669"/>
    <property type="project" value="UniProtKB-KW"/>
</dbReference>
<dbReference type="GO" id="GO:0016787">
    <property type="term" value="F:hydrolase activity"/>
    <property type="evidence" value="ECO:0007669"/>
    <property type="project" value="UniProtKB-KW"/>
</dbReference>
<keyword evidence="2" id="KW-0540">Nuclease</keyword>
<sequence>MKKISPTDWKTQVRIFEKAGCTFIRQSGDHLIFHHPSAKRAVVIPRYDEVPVTIILNNMKTIGMTREDYLRQIHE</sequence>
<proteinExistence type="predicted"/>
<dbReference type="AlphaFoldDB" id="A7I6L0"/>
<evidence type="ECO:0000256" key="3">
    <source>
        <dbReference type="ARBA" id="ARBA00022759"/>
    </source>
</evidence>
<keyword evidence="4" id="KW-0378">Hydrolase</keyword>
<evidence type="ECO:0000256" key="5">
    <source>
        <dbReference type="ARBA" id="ARBA00022884"/>
    </source>
</evidence>
<gene>
    <name evidence="7" type="ordered locus">Mboo_0853</name>
</gene>
<dbReference type="Pfam" id="PF07927">
    <property type="entry name" value="HicA_toxin"/>
    <property type="match status" value="1"/>
</dbReference>
<name>A7I6L0_METB6</name>
<dbReference type="InterPro" id="IPR038570">
    <property type="entry name" value="HicA_sf"/>
</dbReference>
<evidence type="ECO:0000256" key="6">
    <source>
        <dbReference type="ARBA" id="ARBA00023016"/>
    </source>
</evidence>
<dbReference type="KEGG" id="mbn:Mboo_0853"/>
<dbReference type="HOGENOM" id="CLU_2662294_0_0_2"/>
<dbReference type="GO" id="GO:0003729">
    <property type="term" value="F:mRNA binding"/>
    <property type="evidence" value="ECO:0007669"/>
    <property type="project" value="InterPro"/>
</dbReference>
<dbReference type="InterPro" id="IPR012933">
    <property type="entry name" value="HicA_mRNA_interferase"/>
</dbReference>
<evidence type="ECO:0000256" key="1">
    <source>
        <dbReference type="ARBA" id="ARBA00022649"/>
    </source>
</evidence>
<dbReference type="SUPFAM" id="SSF54786">
    <property type="entry name" value="YcfA/nrd intein domain"/>
    <property type="match status" value="1"/>
</dbReference>
<evidence type="ECO:0008006" key="9">
    <source>
        <dbReference type="Google" id="ProtNLM"/>
    </source>
</evidence>